<dbReference type="InterPro" id="IPR050300">
    <property type="entry name" value="GDXG_lipolytic_enzyme"/>
</dbReference>
<dbReference type="InterPro" id="IPR029058">
    <property type="entry name" value="AB_hydrolase_fold"/>
</dbReference>
<accession>A0A8H5J1F6</accession>
<dbReference type="AlphaFoldDB" id="A0A8H5J1F6"/>
<dbReference type="PANTHER" id="PTHR48081:SF8">
    <property type="entry name" value="ALPHA_BETA HYDROLASE FOLD-3 DOMAIN-CONTAINING PROTEIN-RELATED"/>
    <property type="match status" value="1"/>
</dbReference>
<dbReference type="Pfam" id="PF07859">
    <property type="entry name" value="Abhydrolase_3"/>
    <property type="match status" value="1"/>
</dbReference>
<keyword evidence="5" id="KW-1185">Reference proteome</keyword>
<proteinExistence type="predicted"/>
<gene>
    <name evidence="4" type="ORF">FMEXI_6465</name>
</gene>
<feature type="domain" description="Alpha/beta hydrolase fold-3" evidence="3">
    <location>
        <begin position="343"/>
        <end position="570"/>
    </location>
</feature>
<reference evidence="4 5" key="1">
    <citation type="submission" date="2020-05" db="EMBL/GenBank/DDBJ databases">
        <title>Identification and distribution of gene clusters putatively required for synthesis of sphingolipid metabolism inhibitors in phylogenetically diverse species of the filamentous fungus Fusarium.</title>
        <authorList>
            <person name="Kim H.-S."/>
            <person name="Busman M."/>
            <person name="Brown D.W."/>
            <person name="Divon H."/>
            <person name="Uhlig S."/>
            <person name="Proctor R.H."/>
        </authorList>
    </citation>
    <scope>NUCLEOTIDE SEQUENCE [LARGE SCALE GENOMIC DNA]</scope>
    <source>
        <strain evidence="4 5">NRRL 53147</strain>
    </source>
</reference>
<dbReference type="PANTHER" id="PTHR48081">
    <property type="entry name" value="AB HYDROLASE SUPERFAMILY PROTEIN C4A8.06C"/>
    <property type="match status" value="1"/>
</dbReference>
<evidence type="ECO:0000313" key="4">
    <source>
        <dbReference type="EMBL" id="KAF5544636.1"/>
    </source>
</evidence>
<protein>
    <submittedName>
        <fullName evidence="4">Carboxylesterase</fullName>
    </submittedName>
</protein>
<organism evidence="4 5">
    <name type="scientific">Fusarium mexicanum</name>
    <dbReference type="NCBI Taxonomy" id="751941"/>
    <lineage>
        <taxon>Eukaryota</taxon>
        <taxon>Fungi</taxon>
        <taxon>Dikarya</taxon>
        <taxon>Ascomycota</taxon>
        <taxon>Pezizomycotina</taxon>
        <taxon>Sordariomycetes</taxon>
        <taxon>Hypocreomycetidae</taxon>
        <taxon>Hypocreales</taxon>
        <taxon>Nectriaceae</taxon>
        <taxon>Fusarium</taxon>
        <taxon>Fusarium fujikuroi species complex</taxon>
    </lineage>
</organism>
<sequence length="601" mass="67960">MPVFKVSRGYEYSYIIRRPVSAPKAFVLFLHGWPSIGLEWHHQLDHFHNQGYAVIAPDLLGSGHTSRPADVDAYLLKDMAKDIVEILDHEQVVRFIGVGHDWGSSLLGRLAVYFPERIENLAFITVGYTPPGTRFDIDLVNEQSKQALGYAAFGYQDHRKRREATADGLGGLPTLAWYKANVRNLNYEAEKDIAEENKYLHYPTLYLTSAKDYIAVPRSMLPRMKPWVPDLEVQEIDSGHWAFLHYPEFGSLSHLHYIMATEQRRVSIPTVKDGDEWPSLFRIYLNCLTWILRKLVLLLTGPNEGHDLKVKIDTPGLGAGYVVCNIWLPRPTEETQAKHPLVLVLEGGVFVLGHPKDGRLNNRRIVDQTGAIVMSVNYAKAPRYPYPHALLQAYEVLRWSLTRSATLEGIYVDPLRVAIGGNSAGGNLTAALSLLLSFRSGPCSIFRDALPLDFKQVLHFMFYPSLELRLPYDLRLTRSTSDAQKHSLPAWMARAMEHSYLPPRVFKDDIFVFPVAASVDLLRELDIPPAVLFTGSLDCLKEEGFRYAQNLTKSGKEVIFHEFQGGTHGFSVKPQDGSTEAQAIYEECWARICHSLKEAFL</sequence>
<feature type="domain" description="AB hydrolase-1" evidence="2">
    <location>
        <begin position="27"/>
        <end position="162"/>
    </location>
</feature>
<dbReference type="PRINTS" id="PR00412">
    <property type="entry name" value="EPOXHYDRLASE"/>
</dbReference>
<dbReference type="InterPro" id="IPR013094">
    <property type="entry name" value="AB_hydrolase_3"/>
</dbReference>
<evidence type="ECO:0000313" key="5">
    <source>
        <dbReference type="Proteomes" id="UP000522262"/>
    </source>
</evidence>
<dbReference type="Pfam" id="PF00561">
    <property type="entry name" value="Abhydrolase_1"/>
    <property type="match status" value="1"/>
</dbReference>
<dbReference type="GO" id="GO:0016787">
    <property type="term" value="F:hydrolase activity"/>
    <property type="evidence" value="ECO:0007669"/>
    <property type="project" value="UniProtKB-KW"/>
</dbReference>
<dbReference type="InterPro" id="IPR000639">
    <property type="entry name" value="Epox_hydrolase-like"/>
</dbReference>
<name>A0A8H5J1F6_9HYPO</name>
<dbReference type="EMBL" id="JAAOAM010000137">
    <property type="protein sequence ID" value="KAF5544636.1"/>
    <property type="molecule type" value="Genomic_DNA"/>
</dbReference>
<evidence type="ECO:0000256" key="1">
    <source>
        <dbReference type="ARBA" id="ARBA00022801"/>
    </source>
</evidence>
<dbReference type="Gene3D" id="3.40.50.1820">
    <property type="entry name" value="alpha/beta hydrolase"/>
    <property type="match status" value="2"/>
</dbReference>
<keyword evidence="1" id="KW-0378">Hydrolase</keyword>
<evidence type="ECO:0000259" key="2">
    <source>
        <dbReference type="Pfam" id="PF00561"/>
    </source>
</evidence>
<dbReference type="SUPFAM" id="SSF53474">
    <property type="entry name" value="alpha/beta-Hydrolases"/>
    <property type="match status" value="2"/>
</dbReference>
<dbReference type="InterPro" id="IPR000073">
    <property type="entry name" value="AB_hydrolase_1"/>
</dbReference>
<comment type="caution">
    <text evidence="4">The sequence shown here is derived from an EMBL/GenBank/DDBJ whole genome shotgun (WGS) entry which is preliminary data.</text>
</comment>
<evidence type="ECO:0000259" key="3">
    <source>
        <dbReference type="Pfam" id="PF07859"/>
    </source>
</evidence>
<dbReference type="Proteomes" id="UP000522262">
    <property type="component" value="Unassembled WGS sequence"/>
</dbReference>